<sequence length="104" mass="11754">MIVNNMGVHYHGTDDMSLRGTITQNNIPVLEDNYVQKMNANNGFSKKRLFRKIASIPLAAVLQAHQDGYDLDDRKDLNRFLAENKDYMTVERMVSGGSPGILVR</sequence>
<proteinExistence type="predicted"/>
<dbReference type="AlphaFoldDB" id="A0A6H1ZIY4"/>
<dbReference type="EMBL" id="MT144061">
    <property type="protein sequence ID" value="QJA47883.1"/>
    <property type="molecule type" value="Genomic_DNA"/>
</dbReference>
<accession>A0A6H1ZIY4</accession>
<reference evidence="1" key="1">
    <citation type="submission" date="2020-03" db="EMBL/GenBank/DDBJ databases">
        <title>The deep terrestrial virosphere.</title>
        <authorList>
            <person name="Holmfeldt K."/>
            <person name="Nilsson E."/>
            <person name="Simone D."/>
            <person name="Lopez-Fernandez M."/>
            <person name="Wu X."/>
            <person name="de Brujin I."/>
            <person name="Lundin D."/>
            <person name="Andersson A."/>
            <person name="Bertilsson S."/>
            <person name="Dopson M."/>
        </authorList>
    </citation>
    <scope>NUCLEOTIDE SEQUENCE</scope>
    <source>
        <strain evidence="1">TM448A00751</strain>
    </source>
</reference>
<evidence type="ECO:0000313" key="1">
    <source>
        <dbReference type="EMBL" id="QJA47883.1"/>
    </source>
</evidence>
<protein>
    <submittedName>
        <fullName evidence="1">Uncharacterized protein</fullName>
    </submittedName>
</protein>
<name>A0A6H1ZIY4_9ZZZZ</name>
<organism evidence="1">
    <name type="scientific">viral metagenome</name>
    <dbReference type="NCBI Taxonomy" id="1070528"/>
    <lineage>
        <taxon>unclassified sequences</taxon>
        <taxon>metagenomes</taxon>
        <taxon>organismal metagenomes</taxon>
    </lineage>
</organism>
<gene>
    <name evidence="1" type="ORF">TM448A00751_0021</name>
</gene>